<gene>
    <name evidence="2" type="ORF">L2K70_00510</name>
</gene>
<feature type="signal peptide" evidence="1">
    <location>
        <begin position="1"/>
        <end position="29"/>
    </location>
</feature>
<evidence type="ECO:0000313" key="2">
    <source>
        <dbReference type="EMBL" id="MCF6376081.1"/>
    </source>
</evidence>
<proteinExistence type="predicted"/>
<organism evidence="2 3">
    <name type="scientific">Nocardioides potassii</name>
    <dbReference type="NCBI Taxonomy" id="2911371"/>
    <lineage>
        <taxon>Bacteria</taxon>
        <taxon>Bacillati</taxon>
        <taxon>Actinomycetota</taxon>
        <taxon>Actinomycetes</taxon>
        <taxon>Propionibacteriales</taxon>
        <taxon>Nocardioidaceae</taxon>
        <taxon>Nocardioides</taxon>
    </lineage>
</organism>
<sequence length="354" mass="38349">MHVRRRLTVAVAAAAVALTPVLVAPVASATPSGGDDRVADAPLVTRDTLLRPASPRTLEPRATSLRAARRPLFAFWGQKYNRIDGFTFQAAVRGSGTGIQLGVAWKTYRGVRPILPKKVFVQSRVDGGTWTTVPGARGRIRKSGFVLAAVPAHVVPAGVPVQTVDYRLKTKRITSGPRKARRSIVSDPVSVRFENQSMYTGDQARFYAPIKDLCPSASITLDTGHTIAQKRDAVFDFQYGIAIDVAEINAVTSETEASKLAVAIHECAHWRQFYNWGGTLKGFRAMEKRSGEVFVADTNPSGPTAPMQPDWAPLEHAADCATFLVTSGAQRTYGGWCNPTESAAAGLLWQGQKY</sequence>
<dbReference type="EMBL" id="JAKJHZ010000001">
    <property type="protein sequence ID" value="MCF6376081.1"/>
    <property type="molecule type" value="Genomic_DNA"/>
</dbReference>
<name>A0ABS9H799_9ACTN</name>
<keyword evidence="1" id="KW-0732">Signal</keyword>
<protein>
    <recommendedName>
        <fullName evidence="4">F5/8 type C domain-containing protein</fullName>
    </recommendedName>
</protein>
<accession>A0ABS9H799</accession>
<dbReference type="Proteomes" id="UP001201161">
    <property type="component" value="Unassembled WGS sequence"/>
</dbReference>
<evidence type="ECO:0000313" key="3">
    <source>
        <dbReference type="Proteomes" id="UP001201161"/>
    </source>
</evidence>
<comment type="caution">
    <text evidence="2">The sequence shown here is derived from an EMBL/GenBank/DDBJ whole genome shotgun (WGS) entry which is preliminary data.</text>
</comment>
<evidence type="ECO:0008006" key="4">
    <source>
        <dbReference type="Google" id="ProtNLM"/>
    </source>
</evidence>
<reference evidence="2 3" key="1">
    <citation type="submission" date="2022-01" db="EMBL/GenBank/DDBJ databases">
        <title>Nocardioides sp. nov., an actinomycete isolated from mining soil.</title>
        <authorList>
            <person name="Liu L."/>
        </authorList>
    </citation>
    <scope>NUCLEOTIDE SEQUENCE [LARGE SCALE GENOMIC DNA]</scope>
    <source>
        <strain evidence="2 3">KLBMP 9356</strain>
    </source>
</reference>
<keyword evidence="3" id="KW-1185">Reference proteome</keyword>
<dbReference type="RefSeq" id="WP_236397410.1">
    <property type="nucleotide sequence ID" value="NZ_JAKJHZ010000001.1"/>
</dbReference>
<feature type="chain" id="PRO_5046740852" description="F5/8 type C domain-containing protein" evidence="1">
    <location>
        <begin position="30"/>
        <end position="354"/>
    </location>
</feature>
<evidence type="ECO:0000256" key="1">
    <source>
        <dbReference type="SAM" id="SignalP"/>
    </source>
</evidence>